<sequence>MEESLGYNSNPSATTDTDEFLYEENKCNENTEPYQSNCSDGSNSIDNLEIKESKHKDLPIKVVGYYKNKSLLDAAKDKTINSVKKIKNKFNF</sequence>
<protein>
    <submittedName>
        <fullName evidence="1">Uncharacterized protein</fullName>
    </submittedName>
</protein>
<evidence type="ECO:0000313" key="1">
    <source>
        <dbReference type="EMBL" id="MFL0167270.1"/>
    </source>
</evidence>
<proteinExistence type="predicted"/>
<organism evidence="1 2">
    <name type="scientific">Candidatus Clostridium helianthi</name>
    <dbReference type="NCBI Taxonomy" id="3381660"/>
    <lineage>
        <taxon>Bacteria</taxon>
        <taxon>Bacillati</taxon>
        <taxon>Bacillota</taxon>
        <taxon>Clostridia</taxon>
        <taxon>Eubacteriales</taxon>
        <taxon>Clostridiaceae</taxon>
        <taxon>Clostridium</taxon>
    </lineage>
</organism>
<name>A0ABW8S9C3_9CLOT</name>
<evidence type="ECO:0000313" key="2">
    <source>
        <dbReference type="Proteomes" id="UP001623600"/>
    </source>
</evidence>
<reference evidence="1 2" key="1">
    <citation type="submission" date="2024-11" db="EMBL/GenBank/DDBJ databases">
        <authorList>
            <person name="Heng Y.C."/>
            <person name="Lim A.C.H."/>
            <person name="Lee J.K.Y."/>
            <person name="Kittelmann S."/>
        </authorList>
    </citation>
    <scope>NUCLEOTIDE SEQUENCE [LARGE SCALE GENOMIC DNA]</scope>
    <source>
        <strain evidence="1 2">WILCCON 0112</strain>
    </source>
</reference>
<comment type="caution">
    <text evidence="1">The sequence shown here is derived from an EMBL/GenBank/DDBJ whole genome shotgun (WGS) entry which is preliminary data.</text>
</comment>
<keyword evidence="2" id="KW-1185">Reference proteome</keyword>
<accession>A0ABW8S9C3</accession>
<gene>
    <name evidence="1" type="ORF">ACJDTP_19550</name>
</gene>
<dbReference type="EMBL" id="JBJIAB010000030">
    <property type="protein sequence ID" value="MFL0167270.1"/>
    <property type="molecule type" value="Genomic_DNA"/>
</dbReference>
<dbReference type="Proteomes" id="UP001623600">
    <property type="component" value="Unassembled WGS sequence"/>
</dbReference>